<name>A0A9X1S4N9_9MICO</name>
<dbReference type="SUPFAM" id="SSF48452">
    <property type="entry name" value="TPR-like"/>
    <property type="match status" value="1"/>
</dbReference>
<dbReference type="RefSeq" id="WP_229385691.1">
    <property type="nucleotide sequence ID" value="NZ_JAGTTN010000006.1"/>
</dbReference>
<dbReference type="InterPro" id="IPR024983">
    <property type="entry name" value="CHAT_dom"/>
</dbReference>
<dbReference type="Pfam" id="PF12770">
    <property type="entry name" value="CHAT"/>
    <property type="match status" value="1"/>
</dbReference>
<dbReference type="Proteomes" id="UP001139354">
    <property type="component" value="Unassembled WGS sequence"/>
</dbReference>
<keyword evidence="3" id="KW-1185">Reference proteome</keyword>
<comment type="caution">
    <text evidence="2">The sequence shown here is derived from an EMBL/GenBank/DDBJ whole genome shotgun (WGS) entry which is preliminary data.</text>
</comment>
<dbReference type="EMBL" id="JAGTTN010000006">
    <property type="protein sequence ID" value="MCC2033687.1"/>
    <property type="molecule type" value="Genomic_DNA"/>
</dbReference>
<reference evidence="2" key="1">
    <citation type="submission" date="2021-04" db="EMBL/GenBank/DDBJ databases">
        <title>Microbacterium tenobrionis sp. nov. and Microbacterium allomyrinae sp. nov., isolated from larvae of Tenobrio molitor and Allomyrina dichotoma, respectively.</title>
        <authorList>
            <person name="Lee S.D."/>
        </authorList>
    </citation>
    <scope>NUCLEOTIDE SEQUENCE</scope>
    <source>
        <strain evidence="2">BWT-G7</strain>
    </source>
</reference>
<feature type="domain" description="CHAT" evidence="1">
    <location>
        <begin position="583"/>
        <end position="808"/>
    </location>
</feature>
<evidence type="ECO:0000259" key="1">
    <source>
        <dbReference type="Pfam" id="PF12770"/>
    </source>
</evidence>
<dbReference type="Gene3D" id="1.25.40.10">
    <property type="entry name" value="Tetratricopeptide repeat domain"/>
    <property type="match status" value="1"/>
</dbReference>
<accession>A0A9X1S4N9</accession>
<sequence length="824" mass="88454">MTTSAQALHRRGVDAANRRRYPQALRLLQDAALRSDAPDLGARIAGTTAFVMSQMGDATGAEALCRETLGRGGISRETLAILYGQLGALAEHGGRLDEAREMLGRAIRSVEADSLVAARMFVNRSVVNMHLRRLASAAADAEAAARVYALRNMDFDEAQAKHNLGYIALLRGDLVTALREMLDARATLASASEVAAAICDVDRAQVLRDAGLVTEAEALLAHAATTFGRRHMPHASGEARFQLARSLLAHSASESAKMAGRSSRTFARLGNETWEVRAEALRLRALLDHGRSSGQVVEPGRRRWAGAAEIEDVAERLTTRGFRMEAAALRLTFELAQVRDGSTLAPRTRVPRSAPLELRLLDEEVRAARATAAGRHATARRQLATGLDTLASWQESGSIDLQSAIQMHGGSLVYSGIESAVRSGRADVIFAWSERARHLSQQVVPLRPPPDPSVAQDVAELRALRTEAASEDWLSEPRTAALRERVRQRQWSSTGAAAVEQRIDLEEFQATLPHDATLIAFVFTGAVLSSVVIRPNGATVVPLPPVGEVRRALAGLRSDLDMSATIRNSPIADVVRRSLDERLAVLAELLIAEPLRVAGAERVILTVPGILREVPWGMLPGLRERPFTLAVSATRWARFARTPRPTPTRAGFVAGPRVARGVEELARASAPWCAPVVEHGAGASARRLTEIASRVNVLHVAAHGRHAADNPMFSGLELADGTLFGYDIDLIRDMPDAVVLSACEVGRSSIRWGEEAIGMTRVWLHAGVRSVVAAPVAVADDDACELLSVMHEGLAAGVSPSEALAAASERTGIVAPFQVHGAGF</sequence>
<dbReference type="InterPro" id="IPR011990">
    <property type="entry name" value="TPR-like_helical_dom_sf"/>
</dbReference>
<protein>
    <submittedName>
        <fullName evidence="2">CHAT domain-containing protein</fullName>
    </submittedName>
</protein>
<proteinExistence type="predicted"/>
<organism evidence="2 3">
    <name type="scientific">Microbacterium allomyrinae</name>
    <dbReference type="NCBI Taxonomy" id="2830666"/>
    <lineage>
        <taxon>Bacteria</taxon>
        <taxon>Bacillati</taxon>
        <taxon>Actinomycetota</taxon>
        <taxon>Actinomycetes</taxon>
        <taxon>Micrococcales</taxon>
        <taxon>Microbacteriaceae</taxon>
        <taxon>Microbacterium</taxon>
    </lineage>
</organism>
<dbReference type="AlphaFoldDB" id="A0A9X1S4N9"/>
<evidence type="ECO:0000313" key="2">
    <source>
        <dbReference type="EMBL" id="MCC2033687.1"/>
    </source>
</evidence>
<gene>
    <name evidence="2" type="ORF">KEC57_15995</name>
</gene>
<evidence type="ECO:0000313" key="3">
    <source>
        <dbReference type="Proteomes" id="UP001139354"/>
    </source>
</evidence>